<evidence type="ECO:0000256" key="1">
    <source>
        <dbReference type="ARBA" id="ARBA00005986"/>
    </source>
</evidence>
<dbReference type="InterPro" id="IPR009799">
    <property type="entry name" value="EthD_dom"/>
</dbReference>
<feature type="domain" description="EthD" evidence="2">
    <location>
        <begin position="23"/>
        <end position="119"/>
    </location>
</feature>
<reference evidence="3 4" key="1">
    <citation type="journal article" date="2014" name="Genome Announc.">
        <title>Draft genome sequence of the pathogenic fungus Scedosporium apiospermum.</title>
        <authorList>
            <person name="Vandeputte P."/>
            <person name="Ghamrawi S."/>
            <person name="Rechenmann M."/>
            <person name="Iltis A."/>
            <person name="Giraud S."/>
            <person name="Fleury M."/>
            <person name="Thornton C."/>
            <person name="Delhaes L."/>
            <person name="Meyer W."/>
            <person name="Papon N."/>
            <person name="Bouchara J.P."/>
        </authorList>
    </citation>
    <scope>NUCLEOTIDE SEQUENCE [LARGE SCALE GENOMIC DNA]</scope>
    <source>
        <strain evidence="3 4">IHEM 14462</strain>
    </source>
</reference>
<dbReference type="InterPro" id="IPR011008">
    <property type="entry name" value="Dimeric_a/b-barrel"/>
</dbReference>
<keyword evidence="4" id="KW-1185">Reference proteome</keyword>
<protein>
    <recommendedName>
        <fullName evidence="2">EthD domain-containing protein</fullName>
    </recommendedName>
</protein>
<gene>
    <name evidence="3" type="ORF">SAPIO_CDS8529</name>
</gene>
<dbReference type="HOGENOM" id="CLU_115019_0_1_1"/>
<evidence type="ECO:0000313" key="3">
    <source>
        <dbReference type="EMBL" id="KEZ40611.1"/>
    </source>
</evidence>
<dbReference type="Gene3D" id="3.30.70.100">
    <property type="match status" value="1"/>
</dbReference>
<dbReference type="VEuPathDB" id="FungiDB:SAPIO_CDS8529"/>
<dbReference type="EMBL" id="JOWA01000121">
    <property type="protein sequence ID" value="KEZ40611.1"/>
    <property type="molecule type" value="Genomic_DNA"/>
</dbReference>
<evidence type="ECO:0000259" key="2">
    <source>
        <dbReference type="Pfam" id="PF07110"/>
    </source>
</evidence>
<dbReference type="GO" id="GO:0016491">
    <property type="term" value="F:oxidoreductase activity"/>
    <property type="evidence" value="ECO:0007669"/>
    <property type="project" value="InterPro"/>
</dbReference>
<dbReference type="Pfam" id="PF07110">
    <property type="entry name" value="EthD"/>
    <property type="match status" value="1"/>
</dbReference>
<name>A0A084FZU9_PSEDA</name>
<evidence type="ECO:0000313" key="4">
    <source>
        <dbReference type="Proteomes" id="UP000028545"/>
    </source>
</evidence>
<organism evidence="3 4">
    <name type="scientific">Pseudallescheria apiosperma</name>
    <name type="common">Scedosporium apiospermum</name>
    <dbReference type="NCBI Taxonomy" id="563466"/>
    <lineage>
        <taxon>Eukaryota</taxon>
        <taxon>Fungi</taxon>
        <taxon>Dikarya</taxon>
        <taxon>Ascomycota</taxon>
        <taxon>Pezizomycotina</taxon>
        <taxon>Sordariomycetes</taxon>
        <taxon>Hypocreomycetidae</taxon>
        <taxon>Microascales</taxon>
        <taxon>Microascaceae</taxon>
        <taxon>Scedosporium</taxon>
    </lineage>
</organism>
<dbReference type="AlphaFoldDB" id="A0A084FZU9"/>
<dbReference type="OMA" id="GWVIDDH"/>
<sequence length="160" mass="18350">MAQPVEPIQKRRLLRMTVSHYRQPNVSEEEFHRWVTENHAVAAAKLHAKNGIEGFSVYFTPKSFRDATQELNAKRGNPWVVRDYDAQVEFLFRDMETFYKGASDPDFQALQLEEKPFVSGIHAEISIGWVETYVQDGKVVNVGEDGKSDYPKFKDLSVAP</sequence>
<dbReference type="Proteomes" id="UP000028545">
    <property type="component" value="Unassembled WGS sequence"/>
</dbReference>
<dbReference type="SUPFAM" id="SSF54909">
    <property type="entry name" value="Dimeric alpha+beta barrel"/>
    <property type="match status" value="1"/>
</dbReference>
<dbReference type="RefSeq" id="XP_016640410.1">
    <property type="nucleotide sequence ID" value="XM_016790147.1"/>
</dbReference>
<dbReference type="GeneID" id="27727601"/>
<dbReference type="KEGG" id="sapo:SAPIO_CDS8529"/>
<comment type="similarity">
    <text evidence="1">Belongs to the tpcK family.</text>
</comment>
<comment type="caution">
    <text evidence="3">The sequence shown here is derived from an EMBL/GenBank/DDBJ whole genome shotgun (WGS) entry which is preliminary data.</text>
</comment>
<accession>A0A084FZU9</accession>
<proteinExistence type="inferred from homology"/>
<dbReference type="OrthoDB" id="3183782at2759"/>